<proteinExistence type="predicted"/>
<dbReference type="AlphaFoldDB" id="A0A381P9V6"/>
<sequence>MNRVFDSSKFLNSAMHGLHQVAQRLRMTTLPFNSSNLNSSFSKVTRVGKT</sequence>
<accession>A0A381P9V6</accession>
<dbReference type="EMBL" id="UINC01000908">
    <property type="protein sequence ID" value="SUZ63127.1"/>
    <property type="molecule type" value="Genomic_DNA"/>
</dbReference>
<reference evidence="1" key="1">
    <citation type="submission" date="2018-05" db="EMBL/GenBank/DDBJ databases">
        <authorList>
            <person name="Lanie J.A."/>
            <person name="Ng W.-L."/>
            <person name="Kazmierczak K.M."/>
            <person name="Andrzejewski T.M."/>
            <person name="Davidsen T.M."/>
            <person name="Wayne K.J."/>
            <person name="Tettelin H."/>
            <person name="Glass J.I."/>
            <person name="Rusch D."/>
            <person name="Podicherti R."/>
            <person name="Tsui H.-C.T."/>
            <person name="Winkler M.E."/>
        </authorList>
    </citation>
    <scope>NUCLEOTIDE SEQUENCE</scope>
</reference>
<evidence type="ECO:0000313" key="1">
    <source>
        <dbReference type="EMBL" id="SUZ63127.1"/>
    </source>
</evidence>
<gene>
    <name evidence="1" type="ORF">METZ01_LOCUS15981</name>
</gene>
<protein>
    <submittedName>
        <fullName evidence="1">Uncharacterized protein</fullName>
    </submittedName>
</protein>
<organism evidence="1">
    <name type="scientific">marine metagenome</name>
    <dbReference type="NCBI Taxonomy" id="408172"/>
    <lineage>
        <taxon>unclassified sequences</taxon>
        <taxon>metagenomes</taxon>
        <taxon>ecological metagenomes</taxon>
    </lineage>
</organism>
<name>A0A381P9V6_9ZZZZ</name>